<evidence type="ECO:0000256" key="5">
    <source>
        <dbReference type="ARBA" id="ARBA00038359"/>
    </source>
</evidence>
<dbReference type="GO" id="GO:0016020">
    <property type="term" value="C:membrane"/>
    <property type="evidence" value="ECO:0007669"/>
    <property type="project" value="UniProtKB-SubCell"/>
</dbReference>
<feature type="transmembrane region" description="Helical" evidence="7">
    <location>
        <begin position="202"/>
        <end position="225"/>
    </location>
</feature>
<dbReference type="InterPro" id="IPR052337">
    <property type="entry name" value="SAT4-like"/>
</dbReference>
<feature type="transmembrane region" description="Helical" evidence="7">
    <location>
        <begin position="163"/>
        <end position="182"/>
    </location>
</feature>
<comment type="caution">
    <text evidence="9">The sequence shown here is derived from an EMBL/GenBank/DDBJ whole genome shotgun (WGS) entry which is preliminary data.</text>
</comment>
<dbReference type="InterPro" id="IPR049326">
    <property type="entry name" value="Rhodopsin_dom_fungi"/>
</dbReference>
<evidence type="ECO:0000313" key="9">
    <source>
        <dbReference type="EMBL" id="KAK4038409.1"/>
    </source>
</evidence>
<accession>A0AAN6PCH2</accession>
<evidence type="ECO:0000256" key="4">
    <source>
        <dbReference type="ARBA" id="ARBA00023136"/>
    </source>
</evidence>
<dbReference type="AlphaFoldDB" id="A0AAN6PCH2"/>
<evidence type="ECO:0000313" key="10">
    <source>
        <dbReference type="Proteomes" id="UP001303115"/>
    </source>
</evidence>
<evidence type="ECO:0000259" key="8">
    <source>
        <dbReference type="Pfam" id="PF20684"/>
    </source>
</evidence>
<evidence type="ECO:0000256" key="2">
    <source>
        <dbReference type="ARBA" id="ARBA00022692"/>
    </source>
</evidence>
<keyword evidence="3 7" id="KW-1133">Transmembrane helix</keyword>
<evidence type="ECO:0000256" key="6">
    <source>
        <dbReference type="SAM" id="MobiDB-lite"/>
    </source>
</evidence>
<keyword evidence="4 7" id="KW-0472">Membrane</keyword>
<keyword evidence="10" id="KW-1185">Reference proteome</keyword>
<evidence type="ECO:0000256" key="3">
    <source>
        <dbReference type="ARBA" id="ARBA00022989"/>
    </source>
</evidence>
<organism evidence="9 10">
    <name type="scientific">Parachaetomium inaequale</name>
    <dbReference type="NCBI Taxonomy" id="2588326"/>
    <lineage>
        <taxon>Eukaryota</taxon>
        <taxon>Fungi</taxon>
        <taxon>Dikarya</taxon>
        <taxon>Ascomycota</taxon>
        <taxon>Pezizomycotina</taxon>
        <taxon>Sordariomycetes</taxon>
        <taxon>Sordariomycetidae</taxon>
        <taxon>Sordariales</taxon>
        <taxon>Chaetomiaceae</taxon>
        <taxon>Parachaetomium</taxon>
    </lineage>
</organism>
<evidence type="ECO:0000256" key="7">
    <source>
        <dbReference type="SAM" id="Phobius"/>
    </source>
</evidence>
<gene>
    <name evidence="9" type="ORF">C8A01DRAFT_17520</name>
</gene>
<feature type="region of interest" description="Disordered" evidence="6">
    <location>
        <begin position="273"/>
        <end position="302"/>
    </location>
</feature>
<name>A0AAN6PCH2_9PEZI</name>
<dbReference type="PANTHER" id="PTHR33048">
    <property type="entry name" value="PTH11-LIKE INTEGRAL MEMBRANE PROTEIN (AFU_ORTHOLOGUE AFUA_5G11245)"/>
    <property type="match status" value="1"/>
</dbReference>
<evidence type="ECO:0000256" key="1">
    <source>
        <dbReference type="ARBA" id="ARBA00004141"/>
    </source>
</evidence>
<sequence length="302" mass="33294">MPATDPGLAPDPGRWHESRGYQLTTAAIVCPILPVIFTALRIYTRLVLIKKHFWEDLSIVVALLSILLQYARVSVMPSDKRLCHVLIAALGTGYLIFIVLRLVRCIPLEAQWTPGIPGARCIYNNTWFMFASQGWNMAMDFVILLSPLYILRHSSAPLKQRVLIGVVLAFGGSACIISVIRLHTLYPSTTSADPSWDKIPSAIYALVETNVGISCASVVTLRPLFHSVRRTFQSKNADTSQQTEIMMPQQPVRRRFSDDLVLMADHTRQVGRQGHDMELGGGFHNHSDSSIAGSKTGGLGAG</sequence>
<dbReference type="PANTHER" id="PTHR33048:SF123">
    <property type="entry name" value="INTEGRAL MEMBRANE PROTEIN"/>
    <property type="match status" value="1"/>
</dbReference>
<feature type="transmembrane region" description="Helical" evidence="7">
    <location>
        <begin position="82"/>
        <end position="103"/>
    </location>
</feature>
<reference evidence="10" key="1">
    <citation type="journal article" date="2023" name="Mol. Phylogenet. Evol.">
        <title>Genome-scale phylogeny and comparative genomics of the fungal order Sordariales.</title>
        <authorList>
            <person name="Hensen N."/>
            <person name="Bonometti L."/>
            <person name="Westerberg I."/>
            <person name="Brannstrom I.O."/>
            <person name="Guillou S."/>
            <person name="Cros-Aarteil S."/>
            <person name="Calhoun S."/>
            <person name="Haridas S."/>
            <person name="Kuo A."/>
            <person name="Mondo S."/>
            <person name="Pangilinan J."/>
            <person name="Riley R."/>
            <person name="LaButti K."/>
            <person name="Andreopoulos B."/>
            <person name="Lipzen A."/>
            <person name="Chen C."/>
            <person name="Yan M."/>
            <person name="Daum C."/>
            <person name="Ng V."/>
            <person name="Clum A."/>
            <person name="Steindorff A."/>
            <person name="Ohm R.A."/>
            <person name="Martin F."/>
            <person name="Silar P."/>
            <person name="Natvig D.O."/>
            <person name="Lalanne C."/>
            <person name="Gautier V."/>
            <person name="Ament-Velasquez S.L."/>
            <person name="Kruys A."/>
            <person name="Hutchinson M.I."/>
            <person name="Powell A.J."/>
            <person name="Barry K."/>
            <person name="Miller A.N."/>
            <person name="Grigoriev I.V."/>
            <person name="Debuchy R."/>
            <person name="Gladieux P."/>
            <person name="Hiltunen Thoren M."/>
            <person name="Johannesson H."/>
        </authorList>
    </citation>
    <scope>NUCLEOTIDE SEQUENCE [LARGE SCALE GENOMIC DNA]</scope>
    <source>
        <strain evidence="10">CBS 284.82</strain>
    </source>
</reference>
<keyword evidence="2 7" id="KW-0812">Transmembrane</keyword>
<dbReference type="EMBL" id="MU854430">
    <property type="protein sequence ID" value="KAK4038409.1"/>
    <property type="molecule type" value="Genomic_DNA"/>
</dbReference>
<protein>
    <recommendedName>
        <fullName evidence="8">Rhodopsin domain-containing protein</fullName>
    </recommendedName>
</protein>
<feature type="transmembrane region" description="Helical" evidence="7">
    <location>
        <begin position="134"/>
        <end position="151"/>
    </location>
</feature>
<comment type="similarity">
    <text evidence="5">Belongs to the SAT4 family.</text>
</comment>
<dbReference type="Pfam" id="PF20684">
    <property type="entry name" value="Fung_rhodopsin"/>
    <property type="match status" value="1"/>
</dbReference>
<feature type="domain" description="Rhodopsin" evidence="8">
    <location>
        <begin position="58"/>
        <end position="226"/>
    </location>
</feature>
<comment type="subcellular location">
    <subcellularLocation>
        <location evidence="1">Membrane</location>
        <topology evidence="1">Multi-pass membrane protein</topology>
    </subcellularLocation>
</comment>
<feature type="transmembrane region" description="Helical" evidence="7">
    <location>
        <begin position="21"/>
        <end position="40"/>
    </location>
</feature>
<proteinExistence type="inferred from homology"/>
<dbReference type="Proteomes" id="UP001303115">
    <property type="component" value="Unassembled WGS sequence"/>
</dbReference>